<reference evidence="1" key="1">
    <citation type="submission" date="2021-03" db="EMBL/GenBank/DDBJ databases">
        <authorList>
            <consortium name="DOE Joint Genome Institute"/>
            <person name="Ahrendt S."/>
            <person name="Looney B.P."/>
            <person name="Miyauchi S."/>
            <person name="Morin E."/>
            <person name="Drula E."/>
            <person name="Courty P.E."/>
            <person name="Chicoki N."/>
            <person name="Fauchery L."/>
            <person name="Kohler A."/>
            <person name="Kuo A."/>
            <person name="Labutti K."/>
            <person name="Pangilinan J."/>
            <person name="Lipzen A."/>
            <person name="Riley R."/>
            <person name="Andreopoulos W."/>
            <person name="He G."/>
            <person name="Johnson J."/>
            <person name="Barry K.W."/>
            <person name="Grigoriev I.V."/>
            <person name="Nagy L."/>
            <person name="Hibbett D."/>
            <person name="Henrissat B."/>
            <person name="Matheny P.B."/>
            <person name="Labbe J."/>
            <person name="Martin F."/>
        </authorList>
    </citation>
    <scope>NUCLEOTIDE SEQUENCE</scope>
    <source>
        <strain evidence="1">HHB10654</strain>
    </source>
</reference>
<evidence type="ECO:0000313" key="2">
    <source>
        <dbReference type="Proteomes" id="UP000814140"/>
    </source>
</evidence>
<comment type="caution">
    <text evidence="1">The sequence shown here is derived from an EMBL/GenBank/DDBJ whole genome shotgun (WGS) entry which is preliminary data.</text>
</comment>
<dbReference type="Proteomes" id="UP000814140">
    <property type="component" value="Unassembled WGS sequence"/>
</dbReference>
<organism evidence="1 2">
    <name type="scientific">Artomyces pyxidatus</name>
    <dbReference type="NCBI Taxonomy" id="48021"/>
    <lineage>
        <taxon>Eukaryota</taxon>
        <taxon>Fungi</taxon>
        <taxon>Dikarya</taxon>
        <taxon>Basidiomycota</taxon>
        <taxon>Agaricomycotina</taxon>
        <taxon>Agaricomycetes</taxon>
        <taxon>Russulales</taxon>
        <taxon>Auriscalpiaceae</taxon>
        <taxon>Artomyces</taxon>
    </lineage>
</organism>
<protein>
    <submittedName>
        <fullName evidence="1">Uncharacterized protein</fullName>
    </submittedName>
</protein>
<evidence type="ECO:0000313" key="1">
    <source>
        <dbReference type="EMBL" id="KAI0057901.1"/>
    </source>
</evidence>
<accession>A0ACB8SQ49</accession>
<reference evidence="1" key="2">
    <citation type="journal article" date="2022" name="New Phytol.">
        <title>Evolutionary transition to the ectomycorrhizal habit in the genomes of a hyperdiverse lineage of mushroom-forming fungi.</title>
        <authorList>
            <person name="Looney B."/>
            <person name="Miyauchi S."/>
            <person name="Morin E."/>
            <person name="Drula E."/>
            <person name="Courty P.E."/>
            <person name="Kohler A."/>
            <person name="Kuo A."/>
            <person name="LaButti K."/>
            <person name="Pangilinan J."/>
            <person name="Lipzen A."/>
            <person name="Riley R."/>
            <person name="Andreopoulos W."/>
            <person name="He G."/>
            <person name="Johnson J."/>
            <person name="Nolan M."/>
            <person name="Tritt A."/>
            <person name="Barry K.W."/>
            <person name="Grigoriev I.V."/>
            <person name="Nagy L.G."/>
            <person name="Hibbett D."/>
            <person name="Henrissat B."/>
            <person name="Matheny P.B."/>
            <person name="Labbe J."/>
            <person name="Martin F.M."/>
        </authorList>
    </citation>
    <scope>NUCLEOTIDE SEQUENCE</scope>
    <source>
        <strain evidence="1">HHB10654</strain>
    </source>
</reference>
<name>A0ACB8SQ49_9AGAM</name>
<sequence length="312" mass="34871">MIRMNEQTFKSSTMCTWDPKLWTHSQMLKNSSEPKATTEQSVESSKYNGMTHRSTASECDILFLTYPESTFVGVKIPSMWIWQASDRQGHRIPGVTRQNLPVPTPFDLETFCRCQQHILAIERAVALHPGNVLDPTYIAYILRGSSSRSGGETGSSTLEDGDPVAEQGPSRSVTQTEAQRPARTRKVRRHPPCARCKRKDLKCIGITKQDSACDNCQKAEQQCSHSKGAVDARQPKSRLSLAFGQFLSPSSSVKADRRSDPIRKQSADKDREKGSRSARQSSRMSDTKAQAGRREGETQVIHGSYQDLHRSE</sequence>
<proteinExistence type="predicted"/>
<dbReference type="EMBL" id="MU277241">
    <property type="protein sequence ID" value="KAI0057901.1"/>
    <property type="molecule type" value="Genomic_DNA"/>
</dbReference>
<gene>
    <name evidence="1" type="ORF">BV25DRAFT_1841341</name>
</gene>
<keyword evidence="2" id="KW-1185">Reference proteome</keyword>